<feature type="compositionally biased region" description="Basic and acidic residues" evidence="1">
    <location>
        <begin position="131"/>
        <end position="149"/>
    </location>
</feature>
<dbReference type="RefSeq" id="XP_066830265.1">
    <property type="nucleotide sequence ID" value="XM_066973425.1"/>
</dbReference>
<evidence type="ECO:0000313" key="3">
    <source>
        <dbReference type="Proteomes" id="UP001497383"/>
    </source>
</evidence>
<dbReference type="GeneID" id="92208523"/>
<accession>A0ABP0ZLR2</accession>
<protein>
    <recommendedName>
        <fullName evidence="4">FF domain-containing protein</fullName>
    </recommendedName>
</protein>
<feature type="compositionally biased region" description="Acidic residues" evidence="1">
    <location>
        <begin position="167"/>
        <end position="178"/>
    </location>
</feature>
<evidence type="ECO:0000313" key="2">
    <source>
        <dbReference type="EMBL" id="CAK9439103.1"/>
    </source>
</evidence>
<dbReference type="Proteomes" id="UP001497383">
    <property type="component" value="Chromosome 4"/>
</dbReference>
<evidence type="ECO:0000256" key="1">
    <source>
        <dbReference type="SAM" id="MobiDB-lite"/>
    </source>
</evidence>
<evidence type="ECO:0008006" key="4">
    <source>
        <dbReference type="Google" id="ProtNLM"/>
    </source>
</evidence>
<reference evidence="2 3" key="1">
    <citation type="submission" date="2024-03" db="EMBL/GenBank/DDBJ databases">
        <authorList>
            <person name="Brejova B."/>
        </authorList>
    </citation>
    <scope>NUCLEOTIDE SEQUENCE [LARGE SCALE GENOMIC DNA]</scope>
    <source>
        <strain evidence="2 3">CBS 14171</strain>
    </source>
</reference>
<gene>
    <name evidence="2" type="ORF">LODBEIA_P33270</name>
</gene>
<organism evidence="2 3">
    <name type="scientific">Lodderomyces beijingensis</name>
    <dbReference type="NCBI Taxonomy" id="1775926"/>
    <lineage>
        <taxon>Eukaryota</taxon>
        <taxon>Fungi</taxon>
        <taxon>Dikarya</taxon>
        <taxon>Ascomycota</taxon>
        <taxon>Saccharomycotina</taxon>
        <taxon>Pichiomycetes</taxon>
        <taxon>Debaryomycetaceae</taxon>
        <taxon>Candida/Lodderomyces clade</taxon>
        <taxon>Lodderomyces</taxon>
    </lineage>
</organism>
<sequence>MAIPMHPQFIYKIPQNESWYIVITNTSHHFYFNARDKLSFWQLSDVKQHYQGDVDIVELMQDVEFDQLAVLFASARGCDVKRSSRRGETDGVKRVGGDELGAGTLKRAKVEAKDAEGSSGNGNVDASTEAGKSDDWGKETKDDERHRASGDASASKVSLLAGYSSSSDEEEEEEEEENVATAEPDDKPQDYENSKSKLIDVLNSLSGQISEYDAWDLVQNKLSDQLHHVNALLSDHNQQKIFTEWINDRKTVEVLNEIYPTEKIKLLSLLQSHKDEVRNSYYPNFYNYHYLQLNTIQLSTSEKETTFRKYKNFVNEFASFEKKFKQSNKNAVGNVKVMKVDEFLHTALKLKLKHEHDFTQMDNLSDFDNWIRLLNYYDVDLDIAEDETNFLLGDEKRLKCYMDAVNKLTVIK</sequence>
<proteinExistence type="predicted"/>
<dbReference type="EMBL" id="OZ022408">
    <property type="protein sequence ID" value="CAK9439103.1"/>
    <property type="molecule type" value="Genomic_DNA"/>
</dbReference>
<keyword evidence="3" id="KW-1185">Reference proteome</keyword>
<name>A0ABP0ZLR2_9ASCO</name>
<feature type="region of interest" description="Disordered" evidence="1">
    <location>
        <begin position="109"/>
        <end position="192"/>
    </location>
</feature>